<dbReference type="InterPro" id="IPR006311">
    <property type="entry name" value="TAT_signal"/>
</dbReference>
<evidence type="ECO:0000313" key="1">
    <source>
        <dbReference type="EMBL" id="QQR35171.1"/>
    </source>
</evidence>
<dbReference type="EMBL" id="CP068047">
    <property type="protein sequence ID" value="QQR35171.1"/>
    <property type="molecule type" value="Genomic_DNA"/>
</dbReference>
<dbReference type="Proteomes" id="UP000595460">
    <property type="component" value="Chromosome"/>
</dbReference>
<name>A0ABX7BZE1_9HYPH</name>
<protein>
    <submittedName>
        <fullName evidence="1">Uncharacterized protein</fullName>
    </submittedName>
</protein>
<dbReference type="PROSITE" id="PS51318">
    <property type="entry name" value="TAT"/>
    <property type="match status" value="1"/>
</dbReference>
<dbReference type="RefSeq" id="WP_201654270.1">
    <property type="nucleotide sequence ID" value="NZ_CP068047.1"/>
</dbReference>
<reference evidence="1 2" key="1">
    <citation type="submission" date="2021-01" db="EMBL/GenBank/DDBJ databases">
        <title>Genome seq and assembly of Devosia sp. G19.</title>
        <authorList>
            <person name="Chhetri G."/>
        </authorList>
    </citation>
    <scope>NUCLEOTIDE SEQUENCE [LARGE SCALE GENOMIC DNA]</scope>
    <source>
        <strain evidence="1 2">G19</strain>
    </source>
</reference>
<gene>
    <name evidence="1" type="ORF">JI749_12410</name>
</gene>
<keyword evidence="2" id="KW-1185">Reference proteome</keyword>
<sequence length="156" mass="17095">MLTIRQRRALLRNSLVFAGFATVAVLLGVPARAFEVQHFQANDEGQVVFVMPSGNIGCVYTPEGGTSVYQTWDGLAEIQCDRVEANYVRAILGGQDDGYLVEDVGDASCCSLTQKFQYDHVVTLGPFQCLSERRGLTCARQDGHGFFLSRALVQAK</sequence>
<accession>A0ABX7BZE1</accession>
<organism evidence="1 2">
    <name type="scientific">Devosia oryziradicis</name>
    <dbReference type="NCBI Taxonomy" id="2801335"/>
    <lineage>
        <taxon>Bacteria</taxon>
        <taxon>Pseudomonadati</taxon>
        <taxon>Pseudomonadota</taxon>
        <taxon>Alphaproteobacteria</taxon>
        <taxon>Hyphomicrobiales</taxon>
        <taxon>Devosiaceae</taxon>
        <taxon>Devosia</taxon>
    </lineage>
</organism>
<evidence type="ECO:0000313" key="2">
    <source>
        <dbReference type="Proteomes" id="UP000595460"/>
    </source>
</evidence>
<proteinExistence type="predicted"/>